<reference evidence="2 3" key="1">
    <citation type="journal article" date="2021" name="bioRxiv">
        <title>Unique metabolic strategies in Hadean analogues reveal hints for primordial physiology.</title>
        <authorList>
            <person name="Nobu M.K."/>
            <person name="Nakai R."/>
            <person name="Tamazawa S."/>
            <person name="Mori H."/>
            <person name="Toyoda A."/>
            <person name="Ijiri A."/>
            <person name="Suzuki S."/>
            <person name="Kurokawa K."/>
            <person name="Kamagata Y."/>
            <person name="Tamaki H."/>
        </authorList>
    </citation>
    <scope>NUCLEOTIDE SEQUENCE [LARGE SCALE GENOMIC DNA]</scope>
    <source>
        <strain evidence="2">BS525</strain>
    </source>
</reference>
<evidence type="ECO:0000256" key="1">
    <source>
        <dbReference type="SAM" id="Phobius"/>
    </source>
</evidence>
<proteinExistence type="predicted"/>
<name>A0A9E2F2Q1_PSYF1</name>
<keyword evidence="1" id="KW-1133">Transmembrane helix</keyword>
<evidence type="ECO:0008006" key="4">
    <source>
        <dbReference type="Google" id="ProtNLM"/>
    </source>
</evidence>
<evidence type="ECO:0000313" key="2">
    <source>
        <dbReference type="EMBL" id="MBT9145962.1"/>
    </source>
</evidence>
<protein>
    <recommendedName>
        <fullName evidence="4">RiboL-PSP-HEPN domain-containing protein</fullName>
    </recommendedName>
</protein>
<organism evidence="2 3">
    <name type="scientific">Psychracetigena formicireducens</name>
    <dbReference type="NCBI Taxonomy" id="2986056"/>
    <lineage>
        <taxon>Bacteria</taxon>
        <taxon>Bacillati</taxon>
        <taxon>Candidatus Lithacetigenota</taxon>
        <taxon>Candidatus Psychracetigena</taxon>
    </lineage>
</organism>
<dbReference type="Proteomes" id="UP000811545">
    <property type="component" value="Unassembled WGS sequence"/>
</dbReference>
<comment type="caution">
    <text evidence="2">The sequence shown here is derived from an EMBL/GenBank/DDBJ whole genome shotgun (WGS) entry which is preliminary data.</text>
</comment>
<accession>A0A9E2F2Q1</accession>
<keyword evidence="1" id="KW-0472">Membrane</keyword>
<keyword evidence="1" id="KW-0812">Transmembrane</keyword>
<feature type="transmembrane region" description="Helical" evidence="1">
    <location>
        <begin position="55"/>
        <end position="74"/>
    </location>
</feature>
<dbReference type="AlphaFoldDB" id="A0A9E2F2Q1"/>
<gene>
    <name evidence="2" type="ORF">DDT42_01841</name>
</gene>
<evidence type="ECO:0000313" key="3">
    <source>
        <dbReference type="Proteomes" id="UP000811545"/>
    </source>
</evidence>
<sequence length="247" mass="28317">MEYDKVFKEIIQIKESKSITTRKHFSIQNIQSAALFTRNAYVIEKNYDGVFSDELFSLHIAYVTASILFSVFFLEAAINELFADTVESNSEIAKKLNPTTIQLMAEMWKLEVPRTANYKILQKYQIALVLAQKQIFDPGNLPYQDVNLLVKLRNSLVHYEPEWVKSPASDDFGPDDIHTYAYEKKLRGKFLPNPLTGQGNPFYPDKCLGHGCAEWAVNSSVIFADAFFSRMGLLSPYDHIRDRLNTK</sequence>
<dbReference type="EMBL" id="QLTW01000243">
    <property type="protein sequence ID" value="MBT9145962.1"/>
    <property type="molecule type" value="Genomic_DNA"/>
</dbReference>